<dbReference type="AlphaFoldDB" id="A0A6N7YR66"/>
<evidence type="ECO:0000313" key="3">
    <source>
        <dbReference type="Proteomes" id="UP000440096"/>
    </source>
</evidence>
<proteinExistence type="predicted"/>
<protein>
    <recommendedName>
        <fullName evidence="1">YrdC-like domain-containing protein</fullName>
    </recommendedName>
</protein>
<dbReference type="Gene3D" id="3.90.870.10">
    <property type="entry name" value="DHBP synthase"/>
    <property type="match status" value="1"/>
</dbReference>
<dbReference type="EMBL" id="WMBA01000023">
    <property type="protein sequence ID" value="MTD55515.1"/>
    <property type="molecule type" value="Genomic_DNA"/>
</dbReference>
<reference evidence="2 3" key="1">
    <citation type="submission" date="2019-11" db="EMBL/GenBank/DDBJ databases">
        <title>Draft genome of Amycolatopsis RM579.</title>
        <authorList>
            <person name="Duangmal K."/>
            <person name="Mingma R."/>
        </authorList>
    </citation>
    <scope>NUCLEOTIDE SEQUENCE [LARGE SCALE GENOMIC DNA]</scope>
    <source>
        <strain evidence="2 3">RM579</strain>
    </source>
</reference>
<organism evidence="2 3">
    <name type="scientific">Amycolatopsis pithecellobii</name>
    <dbReference type="NCBI Taxonomy" id="664692"/>
    <lineage>
        <taxon>Bacteria</taxon>
        <taxon>Bacillati</taxon>
        <taxon>Actinomycetota</taxon>
        <taxon>Actinomycetes</taxon>
        <taxon>Pseudonocardiales</taxon>
        <taxon>Pseudonocardiaceae</taxon>
        <taxon>Amycolatopsis</taxon>
    </lineage>
</organism>
<dbReference type="Proteomes" id="UP000440096">
    <property type="component" value="Unassembled WGS sequence"/>
</dbReference>
<dbReference type="PROSITE" id="PS51163">
    <property type="entry name" value="YRDC"/>
    <property type="match status" value="1"/>
</dbReference>
<dbReference type="InterPro" id="IPR006070">
    <property type="entry name" value="Sua5-like_dom"/>
</dbReference>
<evidence type="ECO:0000259" key="1">
    <source>
        <dbReference type="PROSITE" id="PS51163"/>
    </source>
</evidence>
<comment type="caution">
    <text evidence="2">The sequence shown here is derived from an EMBL/GenBank/DDBJ whole genome shotgun (WGS) entry which is preliminary data.</text>
</comment>
<name>A0A6N7YR66_9PSEU</name>
<keyword evidence="3" id="KW-1185">Reference proteome</keyword>
<evidence type="ECO:0000313" key="2">
    <source>
        <dbReference type="EMBL" id="MTD55515.1"/>
    </source>
</evidence>
<dbReference type="Pfam" id="PF01300">
    <property type="entry name" value="Sua5_yciO_yrdC"/>
    <property type="match status" value="1"/>
</dbReference>
<dbReference type="InterPro" id="IPR017945">
    <property type="entry name" value="DHBP_synth_RibB-like_a/b_dom"/>
</dbReference>
<dbReference type="SUPFAM" id="SSF55821">
    <property type="entry name" value="YrdC/RibB"/>
    <property type="match status" value="1"/>
</dbReference>
<dbReference type="GO" id="GO:0003725">
    <property type="term" value="F:double-stranded RNA binding"/>
    <property type="evidence" value="ECO:0007669"/>
    <property type="project" value="InterPro"/>
</dbReference>
<accession>A0A6N7YR66</accession>
<gene>
    <name evidence="2" type="ORF">GKO32_16255</name>
</gene>
<feature type="domain" description="YrdC-like" evidence="1">
    <location>
        <begin position="32"/>
        <end position="224"/>
    </location>
</feature>
<sequence>MGQDAGLPAQRRGDPGRRVRRLPFHAAGVPVTAGIGGALTALRAGSAVVVPNPPPLTHVVTATDPAVVNLAKARPASQPVAVWITTDALWSELAATLPLDHAAADLARRLLVDEMVTLLVPVDENRYPHWLAPAVHDGHALLFGARWTPLRDLLTDIGLLYVSSANRTGTPPVATAAHARTVFGPTVPVIEVSDSAQPGMARRATTTIHLHRDRTLSLTREGAQDFAHGGPEHYLDYLRDRDVDLTT</sequence>